<evidence type="ECO:0000313" key="3">
    <source>
        <dbReference type="Proteomes" id="UP001183643"/>
    </source>
</evidence>
<gene>
    <name evidence="2" type="ORF">J2S41_003386</name>
</gene>
<reference evidence="2" key="1">
    <citation type="submission" date="2023-07" db="EMBL/GenBank/DDBJ databases">
        <title>Sequencing the genomes of 1000 actinobacteria strains.</title>
        <authorList>
            <person name="Klenk H.-P."/>
        </authorList>
    </citation>
    <scope>NUCLEOTIDE SEQUENCE</scope>
    <source>
        <strain evidence="2">DSM 44707</strain>
    </source>
</reference>
<keyword evidence="1" id="KW-0472">Membrane</keyword>
<dbReference type="AlphaFoldDB" id="A0AAE3YMP5"/>
<keyword evidence="3" id="KW-1185">Reference proteome</keyword>
<accession>A0AAE3YMP5</accession>
<protein>
    <submittedName>
        <fullName evidence="2">Uncharacterized protein</fullName>
    </submittedName>
</protein>
<keyword evidence="1" id="KW-0812">Transmembrane</keyword>
<organism evidence="2 3">
    <name type="scientific">Catenuloplanes atrovinosus</name>
    <dbReference type="NCBI Taxonomy" id="137266"/>
    <lineage>
        <taxon>Bacteria</taxon>
        <taxon>Bacillati</taxon>
        <taxon>Actinomycetota</taxon>
        <taxon>Actinomycetes</taxon>
        <taxon>Micromonosporales</taxon>
        <taxon>Micromonosporaceae</taxon>
        <taxon>Catenuloplanes</taxon>
    </lineage>
</organism>
<keyword evidence="1" id="KW-1133">Transmembrane helix</keyword>
<sequence length="342" mass="36620">MTKSQSSDRRWIGVWGAILTLVAVVIPLGAGSLFGYSDKMLVYAGAVVTALVAHTLTRQSNRRLAVEQKNSFDQLKLEAAMRAGQLVSCKDGLGVDRAAAASSLLALTRLDQPGLAVAMLVDLWDGGKDKVSTETAILVIDGALRSDQRNAQLMAAELLCRNARSLDACQSLHWPSAIDGGWDPRFGDKTKLLLFEALLDMTLTTTPNENALRSVAVRLYGVWAAEAAVADRSQDVSHARVMGCVGTLIKALLPQMEVLGYTDFNQGDSRVTLKDFAAAAATAADNPDEFLHRIVAQRAEELIAWSLLCDCVDLSQGSIASAVGQGGSLLLAVDRSKLQQPR</sequence>
<comment type="caution">
    <text evidence="2">The sequence shown here is derived from an EMBL/GenBank/DDBJ whole genome shotgun (WGS) entry which is preliminary data.</text>
</comment>
<evidence type="ECO:0000256" key="1">
    <source>
        <dbReference type="SAM" id="Phobius"/>
    </source>
</evidence>
<proteinExistence type="predicted"/>
<evidence type="ECO:0000313" key="2">
    <source>
        <dbReference type="EMBL" id="MDR7276608.1"/>
    </source>
</evidence>
<name>A0AAE3YMP5_9ACTN</name>
<feature type="transmembrane region" description="Helical" evidence="1">
    <location>
        <begin position="12"/>
        <end position="34"/>
    </location>
</feature>
<dbReference type="RefSeq" id="WP_310368830.1">
    <property type="nucleotide sequence ID" value="NZ_JAVDYB010000001.1"/>
</dbReference>
<dbReference type="EMBL" id="JAVDYB010000001">
    <property type="protein sequence ID" value="MDR7276608.1"/>
    <property type="molecule type" value="Genomic_DNA"/>
</dbReference>
<dbReference type="Proteomes" id="UP001183643">
    <property type="component" value="Unassembled WGS sequence"/>
</dbReference>